<proteinExistence type="predicted"/>
<accession>A0A5A7P4R3</accession>
<gene>
    <name evidence="1" type="ORF">STAS_03619</name>
</gene>
<dbReference type="EMBL" id="BKCP01002224">
    <property type="protein sequence ID" value="GER27875.1"/>
    <property type="molecule type" value="Genomic_DNA"/>
</dbReference>
<dbReference type="AlphaFoldDB" id="A0A5A7P4R3"/>
<name>A0A5A7P4R3_STRAF</name>
<keyword evidence="2" id="KW-1185">Reference proteome</keyword>
<organism evidence="1 2">
    <name type="scientific">Striga asiatica</name>
    <name type="common">Asiatic witchweed</name>
    <name type="synonym">Buchnera asiatica</name>
    <dbReference type="NCBI Taxonomy" id="4170"/>
    <lineage>
        <taxon>Eukaryota</taxon>
        <taxon>Viridiplantae</taxon>
        <taxon>Streptophyta</taxon>
        <taxon>Embryophyta</taxon>
        <taxon>Tracheophyta</taxon>
        <taxon>Spermatophyta</taxon>
        <taxon>Magnoliopsida</taxon>
        <taxon>eudicotyledons</taxon>
        <taxon>Gunneridae</taxon>
        <taxon>Pentapetalae</taxon>
        <taxon>asterids</taxon>
        <taxon>lamiids</taxon>
        <taxon>Lamiales</taxon>
        <taxon>Orobanchaceae</taxon>
        <taxon>Buchnereae</taxon>
        <taxon>Striga</taxon>
    </lineage>
</organism>
<sequence length="104" mass="11791">MDSAERSVWELRYWTLCAMVVTELCYRGQFSLGIFTFGGCLFIIGGHEAVQVAIVTRSEPSEPKIMSKEDAVKLAEFALKDYNDKHVFLLSSTPFFHSPPIWTP</sequence>
<evidence type="ECO:0000313" key="1">
    <source>
        <dbReference type="EMBL" id="GER27875.1"/>
    </source>
</evidence>
<evidence type="ECO:0000313" key="2">
    <source>
        <dbReference type="Proteomes" id="UP000325081"/>
    </source>
</evidence>
<protein>
    <submittedName>
        <fullName evidence="1">Kelch-like protein diablo</fullName>
    </submittedName>
</protein>
<dbReference type="Proteomes" id="UP000325081">
    <property type="component" value="Unassembled WGS sequence"/>
</dbReference>
<comment type="caution">
    <text evidence="1">The sequence shown here is derived from an EMBL/GenBank/DDBJ whole genome shotgun (WGS) entry which is preliminary data.</text>
</comment>
<reference evidence="2" key="1">
    <citation type="journal article" date="2019" name="Curr. Biol.">
        <title>Genome Sequence of Striga asiatica Provides Insight into the Evolution of Plant Parasitism.</title>
        <authorList>
            <person name="Yoshida S."/>
            <person name="Kim S."/>
            <person name="Wafula E.K."/>
            <person name="Tanskanen J."/>
            <person name="Kim Y.M."/>
            <person name="Honaas L."/>
            <person name="Yang Z."/>
            <person name="Spallek T."/>
            <person name="Conn C.E."/>
            <person name="Ichihashi Y."/>
            <person name="Cheong K."/>
            <person name="Cui S."/>
            <person name="Der J.P."/>
            <person name="Gundlach H."/>
            <person name="Jiao Y."/>
            <person name="Hori C."/>
            <person name="Ishida J.K."/>
            <person name="Kasahara H."/>
            <person name="Kiba T."/>
            <person name="Kim M.S."/>
            <person name="Koo N."/>
            <person name="Laohavisit A."/>
            <person name="Lee Y.H."/>
            <person name="Lumba S."/>
            <person name="McCourt P."/>
            <person name="Mortimer J.C."/>
            <person name="Mutuku J.M."/>
            <person name="Nomura T."/>
            <person name="Sasaki-Sekimoto Y."/>
            <person name="Seto Y."/>
            <person name="Wang Y."/>
            <person name="Wakatake T."/>
            <person name="Sakakibara H."/>
            <person name="Demura T."/>
            <person name="Yamaguchi S."/>
            <person name="Yoneyama K."/>
            <person name="Manabe R.I."/>
            <person name="Nelson D.C."/>
            <person name="Schulman A.H."/>
            <person name="Timko M.P."/>
            <person name="dePamphilis C.W."/>
            <person name="Choi D."/>
            <person name="Shirasu K."/>
        </authorList>
    </citation>
    <scope>NUCLEOTIDE SEQUENCE [LARGE SCALE GENOMIC DNA]</scope>
    <source>
        <strain evidence="2">cv. UVA1</strain>
    </source>
</reference>